<keyword evidence="1" id="KW-0235">DNA replication</keyword>
<dbReference type="InterPro" id="IPR040940">
    <property type="entry name" value="DNA_pol_P_Exo"/>
</dbReference>
<protein>
    <submittedName>
        <fullName evidence="3">DNA polymerase nu</fullName>
    </submittedName>
</protein>
<dbReference type="SUPFAM" id="SSF56672">
    <property type="entry name" value="DNA/RNA polymerases"/>
    <property type="match status" value="1"/>
</dbReference>
<evidence type="ECO:0000313" key="3">
    <source>
        <dbReference type="Ensembl" id="ENSOSIP00000013239.1"/>
    </source>
</evidence>
<dbReference type="Pfam" id="PF00476">
    <property type="entry name" value="DNA_pol_A"/>
    <property type="match status" value="1"/>
</dbReference>
<sequence>MLNSSDTIAAGPNLSSVHEVTLAASVPTKELEDHSLHSYQSQSYHLSLPSSLFLKRKCDVSQQQYGVPPLKMYRPRFPPNWDSFFPHKRMAEGRTRVPMSVEFVPQTTPSVQTKDGNFTEHRQLLIPTQTQHNFETFQGRYRETEKDACKQTLLYKSRKSMSHKCSIDPPASGVKTLPEAVSNIDLQSQFKNGCLPSTLMSDSRVTDLGKLNSEERIHILQKAKQSEVLVLTMWYQDGTTQLDPEAKLASQVCGLLILMKSESCCSTPEDSLGLKDSLVYLTLKHIHVWVQDQRDHDEEDLLLQVLSRSPLAVCYKAKDLLRTVLQFYKEDSWKQVSGSQIQDPQVSGWLLDPADQAACYQDLLYKHCKKARSTHSLGPKKVRNFQALPKQPLQITKKPFIHGGAEEVVTVHPRAMFVPHKGWTFLAADFCQVELRLLAHFSSDPDLLHLFTIPQADVFTMLAAQWKGLNMEDVSSEDREHAKRIIYSVIYGAGRERLSGILGVSAEQASHFQHRFLQTYRDVQTFIQKTIQQSHKQGYVLSIMGRRRNLPNINSPDWGVRMQSERQAVNFVVQGSAADLCKMAMIRIFNLVSTSSSLTARLVAQLHDELLYEVEDSQLEPFATLVKSTMESLQHIDHLGVHLKVRKS</sequence>
<dbReference type="GeneTree" id="ENSGT00940000159015"/>
<dbReference type="CDD" id="cd08638">
    <property type="entry name" value="DNA_pol_A_theta"/>
    <property type="match status" value="1"/>
</dbReference>
<reference evidence="3" key="1">
    <citation type="submission" date="2025-08" db="UniProtKB">
        <authorList>
            <consortium name="Ensembl"/>
        </authorList>
    </citation>
    <scope>IDENTIFICATION</scope>
</reference>
<dbReference type="InterPro" id="IPR002298">
    <property type="entry name" value="DNA_polymerase_A"/>
</dbReference>
<reference evidence="3" key="2">
    <citation type="submission" date="2025-09" db="UniProtKB">
        <authorList>
            <consortium name="Ensembl"/>
        </authorList>
    </citation>
    <scope>IDENTIFICATION</scope>
</reference>
<dbReference type="PANTHER" id="PTHR10133:SF27">
    <property type="entry name" value="DNA POLYMERASE NU"/>
    <property type="match status" value="1"/>
</dbReference>
<evidence type="ECO:0000259" key="2">
    <source>
        <dbReference type="SMART" id="SM00482"/>
    </source>
</evidence>
<dbReference type="Pfam" id="PF18049">
    <property type="entry name" value="DNA_pol_P_Exo"/>
    <property type="match status" value="1"/>
</dbReference>
<dbReference type="InterPro" id="IPR001098">
    <property type="entry name" value="DNA-dir_DNA_pol_A_palm_dom"/>
</dbReference>
<dbReference type="Gene3D" id="3.30.70.370">
    <property type="match status" value="1"/>
</dbReference>
<accession>A0A8C7XGR1</accession>
<dbReference type="GO" id="GO:0003887">
    <property type="term" value="F:DNA-directed DNA polymerase activity"/>
    <property type="evidence" value="ECO:0007669"/>
    <property type="project" value="InterPro"/>
</dbReference>
<dbReference type="GO" id="GO:0003677">
    <property type="term" value="F:DNA binding"/>
    <property type="evidence" value="ECO:0007669"/>
    <property type="project" value="InterPro"/>
</dbReference>
<dbReference type="Proteomes" id="UP000694383">
    <property type="component" value="Unplaced"/>
</dbReference>
<dbReference type="PANTHER" id="PTHR10133">
    <property type="entry name" value="DNA POLYMERASE I"/>
    <property type="match status" value="1"/>
</dbReference>
<organism evidence="3 4">
    <name type="scientific">Oryzias sinensis</name>
    <name type="common">Chinese medaka</name>
    <dbReference type="NCBI Taxonomy" id="183150"/>
    <lineage>
        <taxon>Eukaryota</taxon>
        <taxon>Metazoa</taxon>
        <taxon>Chordata</taxon>
        <taxon>Craniata</taxon>
        <taxon>Vertebrata</taxon>
        <taxon>Euteleostomi</taxon>
        <taxon>Actinopterygii</taxon>
        <taxon>Neopterygii</taxon>
        <taxon>Teleostei</taxon>
        <taxon>Neoteleostei</taxon>
        <taxon>Acanthomorphata</taxon>
        <taxon>Ovalentaria</taxon>
        <taxon>Atherinomorphae</taxon>
        <taxon>Beloniformes</taxon>
        <taxon>Adrianichthyidae</taxon>
        <taxon>Oryziinae</taxon>
        <taxon>Oryzias</taxon>
    </lineage>
</organism>
<name>A0A8C7XGR1_9TELE</name>
<dbReference type="Ensembl" id="ENSOSIT00000014016.1">
    <property type="protein sequence ID" value="ENSOSIP00000013239.1"/>
    <property type="gene ID" value="ENSOSIG00000007654.1"/>
</dbReference>
<proteinExistence type="predicted"/>
<dbReference type="InterPro" id="IPR043502">
    <property type="entry name" value="DNA/RNA_pol_sf"/>
</dbReference>
<dbReference type="PRINTS" id="PR00868">
    <property type="entry name" value="DNAPOLI"/>
</dbReference>
<dbReference type="GO" id="GO:0006261">
    <property type="term" value="P:DNA-templated DNA replication"/>
    <property type="evidence" value="ECO:0007669"/>
    <property type="project" value="InterPro"/>
</dbReference>
<keyword evidence="4" id="KW-1185">Reference proteome</keyword>
<dbReference type="FunFam" id="1.10.150.20:FF:000002">
    <property type="entry name" value="DNA polymerase I"/>
    <property type="match status" value="1"/>
</dbReference>
<dbReference type="SMART" id="SM00482">
    <property type="entry name" value="POLAc"/>
    <property type="match status" value="1"/>
</dbReference>
<dbReference type="AlphaFoldDB" id="A0A8C7XGR1"/>
<feature type="domain" description="DNA-directed DNA polymerase family A palm" evidence="2">
    <location>
        <begin position="414"/>
        <end position="618"/>
    </location>
</feature>
<dbReference type="Gene3D" id="1.10.150.20">
    <property type="entry name" value="5' to 3' exonuclease, C-terminal subdomain"/>
    <property type="match status" value="1"/>
</dbReference>
<dbReference type="GO" id="GO:0006302">
    <property type="term" value="P:double-strand break repair"/>
    <property type="evidence" value="ECO:0007669"/>
    <property type="project" value="TreeGrafter"/>
</dbReference>
<evidence type="ECO:0000256" key="1">
    <source>
        <dbReference type="ARBA" id="ARBA00022705"/>
    </source>
</evidence>
<evidence type="ECO:0000313" key="4">
    <source>
        <dbReference type="Proteomes" id="UP000694383"/>
    </source>
</evidence>